<name>A0ACC2CII0_DIPCM</name>
<proteinExistence type="predicted"/>
<evidence type="ECO:0000313" key="2">
    <source>
        <dbReference type="Proteomes" id="UP001162992"/>
    </source>
</evidence>
<evidence type="ECO:0000313" key="1">
    <source>
        <dbReference type="EMBL" id="KAJ7541689.1"/>
    </source>
</evidence>
<keyword evidence="2" id="KW-1185">Reference proteome</keyword>
<dbReference type="EMBL" id="CM055101">
    <property type="protein sequence ID" value="KAJ7541689.1"/>
    <property type="molecule type" value="Genomic_DNA"/>
</dbReference>
<accession>A0ACC2CII0</accession>
<reference evidence="2" key="1">
    <citation type="journal article" date="2024" name="Proc. Natl. Acad. Sci. U.S.A.">
        <title>Extraordinary preservation of gene collinearity over three hundred million years revealed in homosporous lycophytes.</title>
        <authorList>
            <person name="Li C."/>
            <person name="Wickell D."/>
            <person name="Kuo L.Y."/>
            <person name="Chen X."/>
            <person name="Nie B."/>
            <person name="Liao X."/>
            <person name="Peng D."/>
            <person name="Ji J."/>
            <person name="Jenkins J."/>
            <person name="Williams M."/>
            <person name="Shu S."/>
            <person name="Plott C."/>
            <person name="Barry K."/>
            <person name="Rajasekar S."/>
            <person name="Grimwood J."/>
            <person name="Han X."/>
            <person name="Sun S."/>
            <person name="Hou Z."/>
            <person name="He W."/>
            <person name="Dai G."/>
            <person name="Sun C."/>
            <person name="Schmutz J."/>
            <person name="Leebens-Mack J.H."/>
            <person name="Li F.W."/>
            <person name="Wang L."/>
        </authorList>
    </citation>
    <scope>NUCLEOTIDE SEQUENCE [LARGE SCALE GENOMIC DNA]</scope>
    <source>
        <strain evidence="2">cv. PW_Plant_1</strain>
    </source>
</reference>
<organism evidence="1 2">
    <name type="scientific">Diphasiastrum complanatum</name>
    <name type="common">Issler's clubmoss</name>
    <name type="synonym">Lycopodium complanatum</name>
    <dbReference type="NCBI Taxonomy" id="34168"/>
    <lineage>
        <taxon>Eukaryota</taxon>
        <taxon>Viridiplantae</taxon>
        <taxon>Streptophyta</taxon>
        <taxon>Embryophyta</taxon>
        <taxon>Tracheophyta</taxon>
        <taxon>Lycopodiopsida</taxon>
        <taxon>Lycopodiales</taxon>
        <taxon>Lycopodiaceae</taxon>
        <taxon>Lycopodioideae</taxon>
        <taxon>Diphasiastrum</taxon>
    </lineage>
</organism>
<gene>
    <name evidence="1" type="ORF">O6H91_10G070900</name>
</gene>
<dbReference type="Proteomes" id="UP001162992">
    <property type="component" value="Chromosome 10"/>
</dbReference>
<sequence>MARTSVCKPIIPFIILGFAVMALVSSSEALRVPKDIQDSSHYSNLFGLEENDLSFEQQQQVMDMRSLLDAASRHLLEQDPYHT</sequence>
<protein>
    <submittedName>
        <fullName evidence="1">Uncharacterized protein</fullName>
    </submittedName>
</protein>
<comment type="caution">
    <text evidence="1">The sequence shown here is derived from an EMBL/GenBank/DDBJ whole genome shotgun (WGS) entry which is preliminary data.</text>
</comment>